<accession>A0A2A4JB76</accession>
<name>A0A2A4JB76_HELVI</name>
<feature type="region of interest" description="Disordered" evidence="1">
    <location>
        <begin position="230"/>
        <end position="264"/>
    </location>
</feature>
<comment type="caution">
    <text evidence="2">The sequence shown here is derived from an EMBL/GenBank/DDBJ whole genome shotgun (WGS) entry which is preliminary data.</text>
</comment>
<feature type="region of interest" description="Disordered" evidence="1">
    <location>
        <begin position="180"/>
        <end position="210"/>
    </location>
</feature>
<gene>
    <name evidence="2" type="ORF">B5V51_4985</name>
</gene>
<dbReference type="AlphaFoldDB" id="A0A2A4JB76"/>
<dbReference type="EMBL" id="NWSH01002287">
    <property type="protein sequence ID" value="PCG68672.1"/>
    <property type="molecule type" value="Genomic_DNA"/>
</dbReference>
<feature type="compositionally biased region" description="Basic residues" evidence="1">
    <location>
        <begin position="194"/>
        <end position="210"/>
    </location>
</feature>
<reference evidence="2" key="1">
    <citation type="submission" date="2017-09" db="EMBL/GenBank/DDBJ databases">
        <title>Contemporary evolution of a Lepidopteran species, Heliothis virescens, in response to modern agricultural practices.</title>
        <authorList>
            <person name="Fritz M.L."/>
            <person name="Deyonke A.M."/>
            <person name="Papanicolaou A."/>
            <person name="Micinski S."/>
            <person name="Westbrook J."/>
            <person name="Gould F."/>
        </authorList>
    </citation>
    <scope>NUCLEOTIDE SEQUENCE [LARGE SCALE GENOMIC DNA]</scope>
    <source>
        <strain evidence="2">HvINT-</strain>
        <tissue evidence="2">Whole body</tissue>
    </source>
</reference>
<feature type="region of interest" description="Disordered" evidence="1">
    <location>
        <begin position="112"/>
        <end position="135"/>
    </location>
</feature>
<sequence length="264" mass="29570">MDLKLVADMLKGKPTVDDSQMMTLRDQYSKPSPLKFDLSQLQFLLKNENAGSLAPINDGLSALGGSYLDIYNNGRFPYQGPKYSRSQEEEESISVPIADASNTHPIGAVMEQDDSASERDVSSELTGQGDDVISSNFDETRTKSRFMPGSRPINERHRHPNLLMSGRHTYQRKYPKADVDEPYPLLKPPPPHSHMNRGSHMKMEKHSRRRRVNKPKLLRIMKTEPLFEAGAETESLETSVPILLRPPPPVAESKSDTIGTEATT</sequence>
<protein>
    <submittedName>
        <fullName evidence="2">Uncharacterized protein</fullName>
    </submittedName>
</protein>
<evidence type="ECO:0000313" key="2">
    <source>
        <dbReference type="EMBL" id="PCG68672.1"/>
    </source>
</evidence>
<evidence type="ECO:0000256" key="1">
    <source>
        <dbReference type="SAM" id="MobiDB-lite"/>
    </source>
</evidence>
<organism evidence="2">
    <name type="scientific">Heliothis virescens</name>
    <name type="common">Tobacco budworm moth</name>
    <dbReference type="NCBI Taxonomy" id="7102"/>
    <lineage>
        <taxon>Eukaryota</taxon>
        <taxon>Metazoa</taxon>
        <taxon>Ecdysozoa</taxon>
        <taxon>Arthropoda</taxon>
        <taxon>Hexapoda</taxon>
        <taxon>Insecta</taxon>
        <taxon>Pterygota</taxon>
        <taxon>Neoptera</taxon>
        <taxon>Endopterygota</taxon>
        <taxon>Lepidoptera</taxon>
        <taxon>Glossata</taxon>
        <taxon>Ditrysia</taxon>
        <taxon>Noctuoidea</taxon>
        <taxon>Noctuidae</taxon>
        <taxon>Heliothinae</taxon>
        <taxon>Heliothis</taxon>
    </lineage>
</organism>
<proteinExistence type="predicted"/>